<dbReference type="InterPro" id="IPR002401">
    <property type="entry name" value="Cyt_P450_E_grp-I"/>
</dbReference>
<evidence type="ECO:0000256" key="8">
    <source>
        <dbReference type="ARBA" id="ARBA00022824"/>
    </source>
</evidence>
<dbReference type="InterPro" id="IPR017972">
    <property type="entry name" value="Cyt_P450_CS"/>
</dbReference>
<dbReference type="Gene3D" id="1.10.630.10">
    <property type="entry name" value="Cytochrome P450"/>
    <property type="match status" value="1"/>
</dbReference>
<name>A0A8S4RW97_9NEOP</name>
<comment type="caution">
    <text evidence="18">The sequence shown here is derived from an EMBL/GenBank/DDBJ whole genome shotgun (WGS) entry which is preliminary data.</text>
</comment>
<keyword evidence="17" id="KW-0812">Transmembrane</keyword>
<evidence type="ECO:0000256" key="14">
    <source>
        <dbReference type="ARBA" id="ARBA00047827"/>
    </source>
</evidence>
<proteinExistence type="inferred from homology"/>
<keyword evidence="10 16" id="KW-0560">Oxidoreductase</keyword>
<dbReference type="Pfam" id="PF00067">
    <property type="entry name" value="p450"/>
    <property type="match status" value="1"/>
</dbReference>
<dbReference type="AlphaFoldDB" id="A0A8S4RW97"/>
<sequence>MLFTNAFIVFLISGCFVYYYFTRTFKYWQSRNIPGPKPLPFFGNIKDFVFRKSNAAKLNKQFYDEYPNTKVVGIYRLTSPTLIIRDLDVIKKVLIKDFNYFDDRGMELGKEGLGANLFNANSDIWRPLRNIFSPLFTTGKLKNMIQLITERSDKFMDYVKKITEANPDQEVYSLIQKFTMSSIVACAFGLNISVDNNSFLGKLIKIDRLSFARNIAQDLDLIYPGVLKKLNASFFTKQLSIFFLGLVSDIMTARNGVPSDRKDFIDLILELKNQGNIVDTNKTEDGVNAIEGVSLTNDVIAAQAFIFYAAGYETNASTLAYMMYELARNPQIQEKLIAEVDEVLDRHNGKITYEMIKNELPYMEKVLNETLRKYPVADLQRRANTNYNIPGTDITIEKGTIIFVPTLGINYDEKYFPNPTKFDPERFSPENESKRHSCAFTPFGAGPRYCIGMLFAKIQSRVCLMKLLSNFRVETSMSTPTTIEIDPQRIVSAPKGGIHLNLITRKSRNGSLTKDK</sequence>
<keyword evidence="8" id="KW-0256">Endoplasmic reticulum</keyword>
<gene>
    <name evidence="18" type="primary">jg16257</name>
    <name evidence="18" type="ORF">PAEG_LOCUS18255</name>
</gene>
<evidence type="ECO:0000256" key="16">
    <source>
        <dbReference type="RuleBase" id="RU000461"/>
    </source>
</evidence>
<evidence type="ECO:0000256" key="2">
    <source>
        <dbReference type="ARBA" id="ARBA00004174"/>
    </source>
</evidence>
<evidence type="ECO:0000256" key="13">
    <source>
        <dbReference type="ARBA" id="ARBA00023136"/>
    </source>
</evidence>
<dbReference type="EC" id="1.14.14.1" evidence="5"/>
<organism evidence="18 19">
    <name type="scientific">Pararge aegeria aegeria</name>
    <dbReference type="NCBI Taxonomy" id="348720"/>
    <lineage>
        <taxon>Eukaryota</taxon>
        <taxon>Metazoa</taxon>
        <taxon>Ecdysozoa</taxon>
        <taxon>Arthropoda</taxon>
        <taxon>Hexapoda</taxon>
        <taxon>Insecta</taxon>
        <taxon>Pterygota</taxon>
        <taxon>Neoptera</taxon>
        <taxon>Endopterygota</taxon>
        <taxon>Lepidoptera</taxon>
        <taxon>Glossata</taxon>
        <taxon>Ditrysia</taxon>
        <taxon>Papilionoidea</taxon>
        <taxon>Nymphalidae</taxon>
        <taxon>Satyrinae</taxon>
        <taxon>Satyrini</taxon>
        <taxon>Parargina</taxon>
        <taxon>Pararge</taxon>
    </lineage>
</organism>
<evidence type="ECO:0000256" key="7">
    <source>
        <dbReference type="ARBA" id="ARBA00022723"/>
    </source>
</evidence>
<keyword evidence="9" id="KW-0492">Microsome</keyword>
<comment type="subcellular location">
    <subcellularLocation>
        <location evidence="3">Endoplasmic reticulum membrane</location>
        <topology evidence="3">Peripheral membrane protein</topology>
    </subcellularLocation>
    <subcellularLocation>
        <location evidence="2">Microsome membrane</location>
        <topology evidence="2">Peripheral membrane protein</topology>
    </subcellularLocation>
</comment>
<evidence type="ECO:0000256" key="6">
    <source>
        <dbReference type="ARBA" id="ARBA00022617"/>
    </source>
</evidence>
<keyword evidence="19" id="KW-1185">Reference proteome</keyword>
<keyword evidence="7 15" id="KW-0479">Metal-binding</keyword>
<feature type="transmembrane region" description="Helical" evidence="17">
    <location>
        <begin position="6"/>
        <end position="22"/>
    </location>
</feature>
<feature type="binding site" description="axial binding residue" evidence="15">
    <location>
        <position position="450"/>
    </location>
    <ligand>
        <name>heme</name>
        <dbReference type="ChEBI" id="CHEBI:30413"/>
    </ligand>
    <ligandPart>
        <name>Fe</name>
        <dbReference type="ChEBI" id="CHEBI:18248"/>
    </ligandPart>
</feature>
<dbReference type="InterPro" id="IPR050476">
    <property type="entry name" value="Insect_CytP450_Detox"/>
</dbReference>
<keyword evidence="17" id="KW-1133">Transmembrane helix</keyword>
<evidence type="ECO:0000256" key="17">
    <source>
        <dbReference type="SAM" id="Phobius"/>
    </source>
</evidence>
<dbReference type="PRINTS" id="PR00385">
    <property type="entry name" value="P450"/>
</dbReference>
<accession>A0A8S4RW97</accession>
<dbReference type="InterPro" id="IPR001128">
    <property type="entry name" value="Cyt_P450"/>
</dbReference>
<evidence type="ECO:0000256" key="3">
    <source>
        <dbReference type="ARBA" id="ARBA00004406"/>
    </source>
</evidence>
<keyword evidence="13 17" id="KW-0472">Membrane</keyword>
<dbReference type="SUPFAM" id="SSF48264">
    <property type="entry name" value="Cytochrome P450"/>
    <property type="match status" value="1"/>
</dbReference>
<evidence type="ECO:0000256" key="15">
    <source>
        <dbReference type="PIRSR" id="PIRSR602401-1"/>
    </source>
</evidence>
<comment type="cofactor">
    <cofactor evidence="1 15">
        <name>heme</name>
        <dbReference type="ChEBI" id="CHEBI:30413"/>
    </cofactor>
</comment>
<evidence type="ECO:0000313" key="18">
    <source>
        <dbReference type="EMBL" id="CAH2241868.1"/>
    </source>
</evidence>
<dbReference type="PROSITE" id="PS00086">
    <property type="entry name" value="CYTOCHROME_P450"/>
    <property type="match status" value="1"/>
</dbReference>
<dbReference type="Proteomes" id="UP000838756">
    <property type="component" value="Unassembled WGS sequence"/>
</dbReference>
<keyword evidence="11 15" id="KW-0408">Iron</keyword>
<protein>
    <recommendedName>
        <fullName evidence="5">unspecific monooxygenase</fullName>
        <ecNumber evidence="5">1.14.14.1</ecNumber>
    </recommendedName>
</protein>
<evidence type="ECO:0000256" key="5">
    <source>
        <dbReference type="ARBA" id="ARBA00012109"/>
    </source>
</evidence>
<evidence type="ECO:0000256" key="9">
    <source>
        <dbReference type="ARBA" id="ARBA00022848"/>
    </source>
</evidence>
<evidence type="ECO:0000313" key="19">
    <source>
        <dbReference type="Proteomes" id="UP000838756"/>
    </source>
</evidence>
<evidence type="ECO:0000256" key="12">
    <source>
        <dbReference type="ARBA" id="ARBA00023033"/>
    </source>
</evidence>
<dbReference type="PRINTS" id="PR00463">
    <property type="entry name" value="EP450I"/>
</dbReference>
<dbReference type="GO" id="GO:0016712">
    <property type="term" value="F:oxidoreductase activity, acting on paired donors, with incorporation or reduction of molecular oxygen, reduced flavin or flavoprotein as one donor, and incorporation of one atom of oxygen"/>
    <property type="evidence" value="ECO:0007669"/>
    <property type="project" value="UniProtKB-EC"/>
</dbReference>
<evidence type="ECO:0000256" key="10">
    <source>
        <dbReference type="ARBA" id="ARBA00023002"/>
    </source>
</evidence>
<evidence type="ECO:0000256" key="1">
    <source>
        <dbReference type="ARBA" id="ARBA00001971"/>
    </source>
</evidence>
<keyword evidence="12 16" id="KW-0503">Monooxygenase</keyword>
<dbReference type="GO" id="GO:0020037">
    <property type="term" value="F:heme binding"/>
    <property type="evidence" value="ECO:0007669"/>
    <property type="project" value="InterPro"/>
</dbReference>
<dbReference type="FunFam" id="1.10.630.10:FF:000042">
    <property type="entry name" value="Cytochrome P450"/>
    <property type="match status" value="1"/>
</dbReference>
<comment type="catalytic activity">
    <reaction evidence="14">
        <text>an organic molecule + reduced [NADPH--hemoprotein reductase] + O2 = an alcohol + oxidized [NADPH--hemoprotein reductase] + H2O + H(+)</text>
        <dbReference type="Rhea" id="RHEA:17149"/>
        <dbReference type="Rhea" id="RHEA-COMP:11964"/>
        <dbReference type="Rhea" id="RHEA-COMP:11965"/>
        <dbReference type="ChEBI" id="CHEBI:15377"/>
        <dbReference type="ChEBI" id="CHEBI:15378"/>
        <dbReference type="ChEBI" id="CHEBI:15379"/>
        <dbReference type="ChEBI" id="CHEBI:30879"/>
        <dbReference type="ChEBI" id="CHEBI:57618"/>
        <dbReference type="ChEBI" id="CHEBI:58210"/>
        <dbReference type="ChEBI" id="CHEBI:142491"/>
        <dbReference type="EC" id="1.14.14.1"/>
    </reaction>
</comment>
<evidence type="ECO:0000256" key="4">
    <source>
        <dbReference type="ARBA" id="ARBA00010617"/>
    </source>
</evidence>
<dbReference type="PANTHER" id="PTHR24292:SF54">
    <property type="entry name" value="CYP9F3-RELATED"/>
    <property type="match status" value="1"/>
</dbReference>
<evidence type="ECO:0000256" key="11">
    <source>
        <dbReference type="ARBA" id="ARBA00023004"/>
    </source>
</evidence>
<dbReference type="CDD" id="cd11056">
    <property type="entry name" value="CYP6-like"/>
    <property type="match status" value="1"/>
</dbReference>
<dbReference type="InterPro" id="IPR036396">
    <property type="entry name" value="Cyt_P450_sf"/>
</dbReference>
<dbReference type="GO" id="GO:0005506">
    <property type="term" value="F:iron ion binding"/>
    <property type="evidence" value="ECO:0007669"/>
    <property type="project" value="InterPro"/>
</dbReference>
<comment type="similarity">
    <text evidence="4 16">Belongs to the cytochrome P450 family.</text>
</comment>
<reference evidence="18" key="1">
    <citation type="submission" date="2022-03" db="EMBL/GenBank/DDBJ databases">
        <authorList>
            <person name="Lindestad O."/>
        </authorList>
    </citation>
    <scope>NUCLEOTIDE SEQUENCE</scope>
</reference>
<dbReference type="EMBL" id="CAKXAJ010025590">
    <property type="protein sequence ID" value="CAH2241868.1"/>
    <property type="molecule type" value="Genomic_DNA"/>
</dbReference>
<dbReference type="PANTHER" id="PTHR24292">
    <property type="entry name" value="CYTOCHROME P450"/>
    <property type="match status" value="1"/>
</dbReference>
<dbReference type="GO" id="GO:0005789">
    <property type="term" value="C:endoplasmic reticulum membrane"/>
    <property type="evidence" value="ECO:0007669"/>
    <property type="project" value="UniProtKB-SubCell"/>
</dbReference>
<dbReference type="OrthoDB" id="2789670at2759"/>
<keyword evidence="6 15" id="KW-0349">Heme</keyword>